<gene>
    <name evidence="1" type="ORF">CIT31_14395</name>
</gene>
<reference evidence="1 2" key="1">
    <citation type="submission" date="2017-08" db="EMBL/GenBank/DDBJ databases">
        <title>Mesorhizobium wenxinae sp. nov., a novel rhizobial species isolated from root nodules of chickpea (Cicer arietinum L.).</title>
        <authorList>
            <person name="Zhang J."/>
        </authorList>
    </citation>
    <scope>NUCLEOTIDE SEQUENCE [LARGE SCALE GENOMIC DNA]</scope>
    <source>
        <strain evidence="2">WYCCWR 10019</strain>
    </source>
</reference>
<protein>
    <submittedName>
        <fullName evidence="1">Uncharacterized protein</fullName>
    </submittedName>
</protein>
<name>A0A271KHQ6_9HYPH</name>
<dbReference type="Proteomes" id="UP000215931">
    <property type="component" value="Unassembled WGS sequence"/>
</dbReference>
<dbReference type="AlphaFoldDB" id="A0A271KHQ6"/>
<proteinExistence type="predicted"/>
<organism evidence="1 2">
    <name type="scientific">Mesorhizobium wenxiniae</name>
    <dbReference type="NCBI Taxonomy" id="2014805"/>
    <lineage>
        <taxon>Bacteria</taxon>
        <taxon>Pseudomonadati</taxon>
        <taxon>Pseudomonadota</taxon>
        <taxon>Alphaproteobacteria</taxon>
        <taxon>Hyphomicrobiales</taxon>
        <taxon>Phyllobacteriaceae</taxon>
        <taxon>Mesorhizobium</taxon>
    </lineage>
</organism>
<evidence type="ECO:0000313" key="1">
    <source>
        <dbReference type="EMBL" id="PAP95246.1"/>
    </source>
</evidence>
<evidence type="ECO:0000313" key="2">
    <source>
        <dbReference type="Proteomes" id="UP000215931"/>
    </source>
</evidence>
<comment type="caution">
    <text evidence="1">The sequence shown here is derived from an EMBL/GenBank/DDBJ whole genome shotgun (WGS) entry which is preliminary data.</text>
</comment>
<dbReference type="EMBL" id="NPKH01000020">
    <property type="protein sequence ID" value="PAP95246.1"/>
    <property type="molecule type" value="Genomic_DNA"/>
</dbReference>
<accession>A0A271KHQ6</accession>
<sequence>MRFRIADAAGDPAETVPASLAMEALQEIVGVRGAASAERTALINRLATLQSPFLRAELSADCG</sequence>
<keyword evidence="2" id="KW-1185">Reference proteome</keyword>